<name>A0A9Q9SUG4_MOOP1</name>
<dbReference type="Proteomes" id="UP000176944">
    <property type="component" value="Chromosome"/>
</dbReference>
<dbReference type="AlphaFoldDB" id="A0A9Q9SUG4"/>
<accession>A0A9Q9SUG4</accession>
<gene>
    <name evidence="1" type="ORF">BJP36_37860</name>
</gene>
<organism evidence="1">
    <name type="scientific">Moorena producens (strain JHB)</name>
    <dbReference type="NCBI Taxonomy" id="1454205"/>
    <lineage>
        <taxon>Bacteria</taxon>
        <taxon>Bacillati</taxon>
        <taxon>Cyanobacteriota</taxon>
        <taxon>Cyanophyceae</taxon>
        <taxon>Coleofasciculales</taxon>
        <taxon>Coleofasciculaceae</taxon>
        <taxon>Moorena</taxon>
    </lineage>
</organism>
<reference evidence="1" key="1">
    <citation type="journal article" date="2017" name="Proc. Natl. Acad. Sci. U.S.A.">
        <title>Comparative genomics uncovers the prolific and distinctive metabolic potential of the cyanobacterial genus Moorea.</title>
        <authorList>
            <person name="Leao T."/>
            <person name="Castelao G."/>
            <person name="Korobeynikov A."/>
            <person name="Monroe E.A."/>
            <person name="Podell S."/>
            <person name="Glukhov E."/>
            <person name="Allen E.E."/>
            <person name="Gerwick W.H."/>
            <person name="Gerwick L."/>
        </authorList>
    </citation>
    <scope>NUCLEOTIDE SEQUENCE</scope>
    <source>
        <strain evidence="1">JHB</strain>
    </source>
</reference>
<sequence length="45" mass="4991">MKYTLFFTSSLFPAPSYLLRSPCSRLDAIASGGNHGNSEWGEPRQ</sequence>
<reference evidence="1" key="2">
    <citation type="submission" date="2022-10" db="EMBL/GenBank/DDBJ databases">
        <authorList>
            <person name="Ngo T.-E."/>
        </authorList>
    </citation>
    <scope>NUCLEOTIDE SEQUENCE</scope>
    <source>
        <strain evidence="1">JHB</strain>
    </source>
</reference>
<dbReference type="EMBL" id="CP017708">
    <property type="protein sequence ID" value="WAN69863.1"/>
    <property type="molecule type" value="Genomic_DNA"/>
</dbReference>
<evidence type="ECO:0000313" key="1">
    <source>
        <dbReference type="EMBL" id="WAN69863.1"/>
    </source>
</evidence>
<protein>
    <submittedName>
        <fullName evidence="1">Uncharacterized protein</fullName>
    </submittedName>
</protein>
<proteinExistence type="predicted"/>